<feature type="chain" id="PRO_5010876659" description="Sulfatase N-terminal domain-containing protein" evidence="7">
    <location>
        <begin position="21"/>
        <end position="491"/>
    </location>
</feature>
<evidence type="ECO:0000256" key="1">
    <source>
        <dbReference type="ARBA" id="ARBA00001913"/>
    </source>
</evidence>
<dbReference type="GO" id="GO:0046872">
    <property type="term" value="F:metal ion binding"/>
    <property type="evidence" value="ECO:0007669"/>
    <property type="project" value="UniProtKB-KW"/>
</dbReference>
<feature type="domain" description="Sulfatase N-terminal" evidence="8">
    <location>
        <begin position="24"/>
        <end position="325"/>
    </location>
</feature>
<dbReference type="InterPro" id="IPR047115">
    <property type="entry name" value="ARSB"/>
</dbReference>
<dbReference type="Pfam" id="PF00884">
    <property type="entry name" value="Sulfatase"/>
    <property type="match status" value="1"/>
</dbReference>
<dbReference type="Gene3D" id="3.30.1120.10">
    <property type="match status" value="1"/>
</dbReference>
<dbReference type="Gene3D" id="3.40.720.10">
    <property type="entry name" value="Alkaline Phosphatase, subunit A"/>
    <property type="match status" value="1"/>
</dbReference>
<dbReference type="eggNOG" id="KOG3867">
    <property type="taxonomic scope" value="Eukaryota"/>
</dbReference>
<keyword evidence="4" id="KW-0378">Hydrolase</keyword>
<comment type="similarity">
    <text evidence="2">Belongs to the sulfatase family.</text>
</comment>
<evidence type="ECO:0000256" key="5">
    <source>
        <dbReference type="ARBA" id="ARBA00022837"/>
    </source>
</evidence>
<dbReference type="EnsemblMetazoa" id="XM_019994551.1">
    <property type="protein sequence ID" value="XP_019850110.1"/>
    <property type="gene ID" value="LOC100638166"/>
</dbReference>
<evidence type="ECO:0000259" key="8">
    <source>
        <dbReference type="Pfam" id="PF00884"/>
    </source>
</evidence>
<organism evidence="9">
    <name type="scientific">Amphimedon queenslandica</name>
    <name type="common">Sponge</name>
    <dbReference type="NCBI Taxonomy" id="400682"/>
    <lineage>
        <taxon>Eukaryota</taxon>
        <taxon>Metazoa</taxon>
        <taxon>Porifera</taxon>
        <taxon>Demospongiae</taxon>
        <taxon>Heteroscleromorpha</taxon>
        <taxon>Haplosclerida</taxon>
        <taxon>Niphatidae</taxon>
        <taxon>Amphimedon</taxon>
    </lineage>
</organism>
<keyword evidence="10" id="KW-1185">Reference proteome</keyword>
<keyword evidence="5" id="KW-0106">Calcium</keyword>
<evidence type="ECO:0000256" key="7">
    <source>
        <dbReference type="SAM" id="SignalP"/>
    </source>
</evidence>
<reference evidence="10" key="1">
    <citation type="journal article" date="2010" name="Nature">
        <title>The Amphimedon queenslandica genome and the evolution of animal complexity.</title>
        <authorList>
            <person name="Srivastava M."/>
            <person name="Simakov O."/>
            <person name="Chapman J."/>
            <person name="Fahey B."/>
            <person name="Gauthier M.E."/>
            <person name="Mitros T."/>
            <person name="Richards G.S."/>
            <person name="Conaco C."/>
            <person name="Dacre M."/>
            <person name="Hellsten U."/>
            <person name="Larroux C."/>
            <person name="Putnam N.H."/>
            <person name="Stanke M."/>
            <person name="Adamska M."/>
            <person name="Darling A."/>
            <person name="Degnan S.M."/>
            <person name="Oakley T.H."/>
            <person name="Plachetzki D.C."/>
            <person name="Zhai Y."/>
            <person name="Adamski M."/>
            <person name="Calcino A."/>
            <person name="Cummins S.F."/>
            <person name="Goodstein D.M."/>
            <person name="Harris C."/>
            <person name="Jackson D.J."/>
            <person name="Leys S.P."/>
            <person name="Shu S."/>
            <person name="Woodcroft B.J."/>
            <person name="Vervoort M."/>
            <person name="Kosik K.S."/>
            <person name="Manning G."/>
            <person name="Degnan B.M."/>
            <person name="Rokhsar D.S."/>
        </authorList>
    </citation>
    <scope>NUCLEOTIDE SEQUENCE [LARGE SCALE GENOMIC DNA]</scope>
</reference>
<dbReference type="InterPro" id="IPR017850">
    <property type="entry name" value="Alkaline_phosphatase_core_sf"/>
</dbReference>
<dbReference type="Proteomes" id="UP000007879">
    <property type="component" value="Unassembled WGS sequence"/>
</dbReference>
<dbReference type="InterPro" id="IPR024607">
    <property type="entry name" value="Sulfatase_CS"/>
</dbReference>
<evidence type="ECO:0000256" key="2">
    <source>
        <dbReference type="ARBA" id="ARBA00008779"/>
    </source>
</evidence>
<feature type="signal peptide" evidence="7">
    <location>
        <begin position="1"/>
        <end position="20"/>
    </location>
</feature>
<gene>
    <name evidence="9" type="primary">100638166</name>
</gene>
<evidence type="ECO:0000313" key="9">
    <source>
        <dbReference type="EnsemblMetazoa" id="Aqu2.1.36401_001"/>
    </source>
</evidence>
<reference evidence="9" key="2">
    <citation type="submission" date="2017-05" db="UniProtKB">
        <authorList>
            <consortium name="EnsemblMetazoa"/>
        </authorList>
    </citation>
    <scope>IDENTIFICATION</scope>
</reference>
<keyword evidence="7" id="KW-0732">Signal</keyword>
<dbReference type="PANTHER" id="PTHR10342:SF274">
    <property type="entry name" value="ARYLSULFATASE B"/>
    <property type="match status" value="1"/>
</dbReference>
<proteinExistence type="inferred from homology"/>
<dbReference type="STRING" id="400682.A0A1X7V8R5"/>
<dbReference type="AlphaFoldDB" id="A0A1X7V8R5"/>
<evidence type="ECO:0000256" key="4">
    <source>
        <dbReference type="ARBA" id="ARBA00022801"/>
    </source>
</evidence>
<dbReference type="SUPFAM" id="SSF53649">
    <property type="entry name" value="Alkaline phosphatase-like"/>
    <property type="match status" value="1"/>
</dbReference>
<comment type="cofactor">
    <cofactor evidence="1">
        <name>Ca(2+)</name>
        <dbReference type="ChEBI" id="CHEBI:29108"/>
    </cofactor>
</comment>
<dbReference type="EnsemblMetazoa" id="Aqu2.1.36401_001">
    <property type="protein sequence ID" value="Aqu2.1.36401_001"/>
    <property type="gene ID" value="Aqu2.1.36401"/>
</dbReference>
<evidence type="ECO:0000313" key="10">
    <source>
        <dbReference type="Proteomes" id="UP000007879"/>
    </source>
</evidence>
<protein>
    <recommendedName>
        <fullName evidence="8">Sulfatase N-terminal domain-containing protein</fullName>
    </recommendedName>
</protein>
<dbReference type="PANTHER" id="PTHR10342">
    <property type="entry name" value="ARYLSULFATASE"/>
    <property type="match status" value="1"/>
</dbReference>
<evidence type="ECO:0000256" key="3">
    <source>
        <dbReference type="ARBA" id="ARBA00022723"/>
    </source>
</evidence>
<sequence length="491" mass="54968">MCSISLVLFLLAFLAPLVSSANNPNIILFVIDDLGWNDTSYQGSDIQTPNIDKLAEEGIRLKQYYVQPLCSPSRSALLAGKYPYHLGLAHGVITNGHPYGLGLNETTIADHLKKGGYSTHAVGKWDLGMHKWEFTPTYRGFDTFYGYYDADEDYYTHKVGGYLDFRNNTDPVKDEDGTYSTFLFTKAIEDAINAKSDSPFFIYGAYQSVHGPLEAPDIYLNKCNIPYPNRKIFCGMMLALDEGISNITSLLQTKGLLDDTIIILTTDNGGQTALGSSNWPLRGNKATVFEGGVRGISFVWSTKLRKSNYDNNAMMHITDWYPTIIEGIAGMTLDTKGLDGFNMWDTINDDTPSPRTEILHQLDPPRYDNERNPFIGQAALRQGDWKLIIGQPNCSEKIGPHLVGNKCPNGWVHLNGTIEEPEVNPSLTWLFNVKDDPNERNELSASHPEIVSKLKERIEAYNATHIVQMSPPIDPRSDPKKFGNVWTPWLD</sequence>
<evidence type="ECO:0000256" key="6">
    <source>
        <dbReference type="ARBA" id="ARBA00023180"/>
    </source>
</evidence>
<name>A0A1X7V8R5_AMPQE</name>
<dbReference type="OMA" id="FTHLARE"/>
<dbReference type="OrthoDB" id="103349at2759"/>
<dbReference type="KEGG" id="aqu:100638166"/>
<dbReference type="PROSITE" id="PS00523">
    <property type="entry name" value="SULFATASE_1"/>
    <property type="match status" value="1"/>
</dbReference>
<keyword evidence="3" id="KW-0479">Metal-binding</keyword>
<dbReference type="CDD" id="cd16029">
    <property type="entry name" value="4-S"/>
    <property type="match status" value="1"/>
</dbReference>
<accession>A0A1X7V8R5</accession>
<dbReference type="GO" id="GO:0008484">
    <property type="term" value="F:sulfuric ester hydrolase activity"/>
    <property type="evidence" value="ECO:0007669"/>
    <property type="project" value="InterPro"/>
</dbReference>
<dbReference type="InterPro" id="IPR000917">
    <property type="entry name" value="Sulfatase_N"/>
</dbReference>
<dbReference type="InParanoid" id="A0A1X7V8R5"/>
<keyword evidence="6" id="KW-0325">Glycoprotein</keyword>